<dbReference type="PRINTS" id="PR00038">
    <property type="entry name" value="HTHLUXR"/>
</dbReference>
<evidence type="ECO:0000313" key="6">
    <source>
        <dbReference type="Proteomes" id="UP000595426"/>
    </source>
</evidence>
<name>A0A7T7ZXE6_9FLAO</name>
<dbReference type="InterPro" id="IPR000792">
    <property type="entry name" value="Tscrpt_reg_LuxR_C"/>
</dbReference>
<evidence type="ECO:0000259" key="4">
    <source>
        <dbReference type="PROSITE" id="PS50043"/>
    </source>
</evidence>
<dbReference type="KEGG" id="egm:AYC65_09270"/>
<organism evidence="5 6">
    <name type="scientific">Elizabethkingia bruuniana</name>
    <dbReference type="NCBI Taxonomy" id="1756149"/>
    <lineage>
        <taxon>Bacteria</taxon>
        <taxon>Pseudomonadati</taxon>
        <taxon>Bacteroidota</taxon>
        <taxon>Flavobacteriia</taxon>
        <taxon>Flavobacteriales</taxon>
        <taxon>Weeksellaceae</taxon>
        <taxon>Elizabethkingia</taxon>
    </lineage>
</organism>
<evidence type="ECO:0000256" key="2">
    <source>
        <dbReference type="ARBA" id="ARBA00023125"/>
    </source>
</evidence>
<dbReference type="RefSeq" id="WP_052114734.1">
    <property type="nucleotide sequence ID" value="NZ_CBCSDR010000001.1"/>
</dbReference>
<keyword evidence="3" id="KW-0804">Transcription</keyword>
<dbReference type="GO" id="GO:0006355">
    <property type="term" value="P:regulation of DNA-templated transcription"/>
    <property type="evidence" value="ECO:0007669"/>
    <property type="project" value="InterPro"/>
</dbReference>
<keyword evidence="6" id="KW-1185">Reference proteome</keyword>
<evidence type="ECO:0000256" key="1">
    <source>
        <dbReference type="ARBA" id="ARBA00023015"/>
    </source>
</evidence>
<dbReference type="GO" id="GO:0003677">
    <property type="term" value="F:DNA binding"/>
    <property type="evidence" value="ECO:0007669"/>
    <property type="project" value="UniProtKB-KW"/>
</dbReference>
<dbReference type="PROSITE" id="PS00622">
    <property type="entry name" value="HTH_LUXR_1"/>
    <property type="match status" value="1"/>
</dbReference>
<dbReference type="Gene3D" id="1.10.10.10">
    <property type="entry name" value="Winged helix-like DNA-binding domain superfamily/Winged helix DNA-binding domain"/>
    <property type="match status" value="1"/>
</dbReference>
<dbReference type="CDD" id="cd06170">
    <property type="entry name" value="LuxR_C_like"/>
    <property type="match status" value="1"/>
</dbReference>
<accession>A0A7T7ZXE6</accession>
<gene>
    <name evidence="5" type="ORF">I6H88_19995</name>
</gene>
<reference evidence="5 6" key="1">
    <citation type="submission" date="2020-12" db="EMBL/GenBank/DDBJ databases">
        <title>FDA dAtabase for Regulatory Grade micrObial Sequences (FDA-ARGOS): Supporting development and validation of Infectious Disease Dx tests.</title>
        <authorList>
            <person name="Kerrigan L."/>
            <person name="Long C."/>
            <person name="Tallon L."/>
            <person name="Sadzewicz L."/>
            <person name="Zhao X."/>
            <person name="Boylan J."/>
            <person name="Ott S."/>
            <person name="Bowen H."/>
            <person name="Vavikolanu K."/>
            <person name="Mehta A."/>
            <person name="Aluvathingal J."/>
            <person name="Nadendla S."/>
            <person name="Yan Y."/>
            <person name="Sichtig H."/>
        </authorList>
    </citation>
    <scope>NUCLEOTIDE SEQUENCE [LARGE SCALE GENOMIC DNA]</scope>
    <source>
        <strain evidence="5 6">FDAARGOS_1031</strain>
    </source>
</reference>
<sequence length="177" mass="20510">MLHPEDAEYWIAASAAVNEVYLNTEPSFGDKYVTSIYTRIQNKNKEYRWTSIQYFPYSVVPGIIDSALSVTYDLSHLAISSQPFISALGFDDNENHHFKYLERKPKELEIDVPEITKREKEILYLLIQGYNTPKIAEKLNISYHTVENHKKNLRRKTNCSTSSALVAYVINYNLLLL</sequence>
<dbReference type="Pfam" id="PF00196">
    <property type="entry name" value="GerE"/>
    <property type="match status" value="1"/>
</dbReference>
<proteinExistence type="predicted"/>
<dbReference type="SUPFAM" id="SSF46894">
    <property type="entry name" value="C-terminal effector domain of the bipartite response regulators"/>
    <property type="match status" value="1"/>
</dbReference>
<keyword evidence="2" id="KW-0238">DNA-binding</keyword>
<dbReference type="GeneID" id="93133095"/>
<evidence type="ECO:0000256" key="3">
    <source>
        <dbReference type="ARBA" id="ARBA00023163"/>
    </source>
</evidence>
<protein>
    <submittedName>
        <fullName evidence="5">Helix-turn-helix transcriptional regulator</fullName>
    </submittedName>
</protein>
<dbReference type="InterPro" id="IPR016032">
    <property type="entry name" value="Sig_transdc_resp-reg_C-effctor"/>
</dbReference>
<dbReference type="SMART" id="SM00421">
    <property type="entry name" value="HTH_LUXR"/>
    <property type="match status" value="1"/>
</dbReference>
<dbReference type="OrthoDB" id="9797341at2"/>
<dbReference type="EMBL" id="CP067018">
    <property type="protein sequence ID" value="QQN58676.1"/>
    <property type="molecule type" value="Genomic_DNA"/>
</dbReference>
<evidence type="ECO:0000313" key="5">
    <source>
        <dbReference type="EMBL" id="QQN58676.1"/>
    </source>
</evidence>
<dbReference type="AlphaFoldDB" id="A0A7T7ZXE6"/>
<dbReference type="InterPro" id="IPR036388">
    <property type="entry name" value="WH-like_DNA-bd_sf"/>
</dbReference>
<dbReference type="PANTHER" id="PTHR44688:SF16">
    <property type="entry name" value="DNA-BINDING TRANSCRIPTIONAL ACTIVATOR DEVR_DOSR"/>
    <property type="match status" value="1"/>
</dbReference>
<dbReference type="PROSITE" id="PS50043">
    <property type="entry name" value="HTH_LUXR_2"/>
    <property type="match status" value="1"/>
</dbReference>
<dbReference type="PANTHER" id="PTHR44688">
    <property type="entry name" value="DNA-BINDING TRANSCRIPTIONAL ACTIVATOR DEVR_DOSR"/>
    <property type="match status" value="1"/>
</dbReference>
<dbReference type="Proteomes" id="UP000595426">
    <property type="component" value="Chromosome"/>
</dbReference>
<feature type="domain" description="HTH luxR-type" evidence="4">
    <location>
        <begin position="108"/>
        <end position="173"/>
    </location>
</feature>
<keyword evidence="1" id="KW-0805">Transcription regulation</keyword>